<organism evidence="1 2">
    <name type="scientific">Amborella trichopoda</name>
    <dbReference type="NCBI Taxonomy" id="13333"/>
    <lineage>
        <taxon>Eukaryota</taxon>
        <taxon>Viridiplantae</taxon>
        <taxon>Streptophyta</taxon>
        <taxon>Embryophyta</taxon>
        <taxon>Tracheophyta</taxon>
        <taxon>Spermatophyta</taxon>
        <taxon>Magnoliopsida</taxon>
        <taxon>Amborellales</taxon>
        <taxon>Amborellaceae</taxon>
        <taxon>Amborella</taxon>
    </lineage>
</organism>
<reference evidence="2" key="1">
    <citation type="journal article" date="2013" name="Science">
        <title>The Amborella genome and the evolution of flowering plants.</title>
        <authorList>
            <consortium name="Amborella Genome Project"/>
        </authorList>
    </citation>
    <scope>NUCLEOTIDE SEQUENCE [LARGE SCALE GENOMIC DNA]</scope>
</reference>
<dbReference type="HOGENOM" id="CLU_1919897_0_0_1"/>
<dbReference type="AlphaFoldDB" id="W1PSE6"/>
<dbReference type="Gramene" id="ERN12952">
    <property type="protein sequence ID" value="ERN12952"/>
    <property type="gene ID" value="AMTR_s00050p00226750"/>
</dbReference>
<evidence type="ECO:0000313" key="1">
    <source>
        <dbReference type="EMBL" id="ERN12952.1"/>
    </source>
</evidence>
<dbReference type="Proteomes" id="UP000017836">
    <property type="component" value="Unassembled WGS sequence"/>
</dbReference>
<dbReference type="EMBL" id="KI392596">
    <property type="protein sequence ID" value="ERN12952.1"/>
    <property type="molecule type" value="Genomic_DNA"/>
</dbReference>
<name>W1PSE6_AMBTC</name>
<sequence>MGRYGRCARVWPASTSHVATFLWRIGGGWGPHTLAKVNGDLTWPAGADTRSGRLKDLCGLMLESPCPRNTDLRRIYSLRDHYLILNIFLHIYSLKSDNSPRCRCICVYGSVCNFPSDGNQSHQSPVVPQDLV</sequence>
<evidence type="ECO:0000313" key="2">
    <source>
        <dbReference type="Proteomes" id="UP000017836"/>
    </source>
</evidence>
<protein>
    <submittedName>
        <fullName evidence="1">Uncharacterized protein</fullName>
    </submittedName>
</protein>
<proteinExistence type="predicted"/>
<keyword evidence="2" id="KW-1185">Reference proteome</keyword>
<gene>
    <name evidence="1" type="ORF">AMTR_s00050p00226750</name>
</gene>
<accession>W1PSE6</accession>